<evidence type="ECO:0000256" key="1">
    <source>
        <dbReference type="SAM" id="MobiDB-lite"/>
    </source>
</evidence>
<dbReference type="EMBL" id="ASHM01050617">
    <property type="protein sequence ID" value="PNX86210.1"/>
    <property type="molecule type" value="Genomic_DNA"/>
</dbReference>
<reference evidence="2 3" key="2">
    <citation type="journal article" date="2017" name="Front. Plant Sci.">
        <title>Gene Classification and Mining of Molecular Markers Useful in Red Clover (Trifolium pratense) Breeding.</title>
        <authorList>
            <person name="Istvanek J."/>
            <person name="Dluhosova J."/>
            <person name="Dluhos P."/>
            <person name="Patkova L."/>
            <person name="Nedelnik J."/>
            <person name="Repkova J."/>
        </authorList>
    </citation>
    <scope>NUCLEOTIDE SEQUENCE [LARGE SCALE GENOMIC DNA]</scope>
    <source>
        <strain evidence="3">cv. Tatra</strain>
        <tissue evidence="2">Young leaves</tissue>
    </source>
</reference>
<evidence type="ECO:0000313" key="2">
    <source>
        <dbReference type="EMBL" id="PNX86210.1"/>
    </source>
</evidence>
<name>A0A2K3M609_TRIPR</name>
<comment type="caution">
    <text evidence="2">The sequence shown here is derived from an EMBL/GenBank/DDBJ whole genome shotgun (WGS) entry which is preliminary data.</text>
</comment>
<organism evidence="2 3">
    <name type="scientific">Trifolium pratense</name>
    <name type="common">Red clover</name>
    <dbReference type="NCBI Taxonomy" id="57577"/>
    <lineage>
        <taxon>Eukaryota</taxon>
        <taxon>Viridiplantae</taxon>
        <taxon>Streptophyta</taxon>
        <taxon>Embryophyta</taxon>
        <taxon>Tracheophyta</taxon>
        <taxon>Spermatophyta</taxon>
        <taxon>Magnoliopsida</taxon>
        <taxon>eudicotyledons</taxon>
        <taxon>Gunneridae</taxon>
        <taxon>Pentapetalae</taxon>
        <taxon>rosids</taxon>
        <taxon>fabids</taxon>
        <taxon>Fabales</taxon>
        <taxon>Fabaceae</taxon>
        <taxon>Papilionoideae</taxon>
        <taxon>50 kb inversion clade</taxon>
        <taxon>NPAAA clade</taxon>
        <taxon>Hologalegina</taxon>
        <taxon>IRL clade</taxon>
        <taxon>Trifolieae</taxon>
        <taxon>Trifolium</taxon>
    </lineage>
</organism>
<dbReference type="GO" id="GO:0005227">
    <property type="term" value="F:calcium-activated cation channel activity"/>
    <property type="evidence" value="ECO:0007669"/>
    <property type="project" value="InterPro"/>
</dbReference>
<evidence type="ECO:0000313" key="3">
    <source>
        <dbReference type="Proteomes" id="UP000236291"/>
    </source>
</evidence>
<evidence type="ECO:0008006" key="4">
    <source>
        <dbReference type="Google" id="ProtNLM"/>
    </source>
</evidence>
<dbReference type="Proteomes" id="UP000236291">
    <property type="component" value="Unassembled WGS sequence"/>
</dbReference>
<dbReference type="PANTHER" id="PTHR13018">
    <property type="entry name" value="PROBABLE MEMBRANE PROTEIN DUF221-RELATED"/>
    <property type="match status" value="1"/>
</dbReference>
<reference evidence="2 3" key="1">
    <citation type="journal article" date="2014" name="Am. J. Bot.">
        <title>Genome assembly and annotation for red clover (Trifolium pratense; Fabaceae).</title>
        <authorList>
            <person name="Istvanek J."/>
            <person name="Jaros M."/>
            <person name="Krenek A."/>
            <person name="Repkova J."/>
        </authorList>
    </citation>
    <scope>NUCLEOTIDE SEQUENCE [LARGE SCALE GENOMIC DNA]</scope>
    <source>
        <strain evidence="3">cv. Tatra</strain>
        <tissue evidence="2">Young leaves</tissue>
    </source>
</reference>
<feature type="region of interest" description="Disordered" evidence="1">
    <location>
        <begin position="118"/>
        <end position="145"/>
    </location>
</feature>
<protein>
    <recommendedName>
        <fullName evidence="4">ERD (Early-responsive to dehydration stress) family protein</fullName>
    </recommendedName>
</protein>
<proteinExistence type="predicted"/>
<gene>
    <name evidence="2" type="ORF">L195_g042287</name>
</gene>
<accession>A0A2K3M609</accession>
<dbReference type="AlphaFoldDB" id="A0A2K3M609"/>
<dbReference type="InterPro" id="IPR045122">
    <property type="entry name" value="Csc1-like"/>
</dbReference>
<sequence>MQTIVIGIFGLKKLPVASGLTLPLPIVTLLFNEYCQKRFFPIFQAFPAEVFECGCGVHVTWRALHVVAFGALQTPQQVCLIKKDRQDQNDPNMSEFYDKLNKAYNDPALMPIKYSGRFSSRRSPLLGSSEPKTMSRESSSEDMIV</sequence>
<dbReference type="GO" id="GO:0005886">
    <property type="term" value="C:plasma membrane"/>
    <property type="evidence" value="ECO:0007669"/>
    <property type="project" value="TreeGrafter"/>
</dbReference>
<dbReference type="STRING" id="57577.A0A2K3M609"/>
<dbReference type="PANTHER" id="PTHR13018:SF102">
    <property type="entry name" value="ERD (EARLY-RESPONSIVE TO DEHYDRATION STRESS) FAMILY PROTEIN"/>
    <property type="match status" value="1"/>
</dbReference>